<protein>
    <submittedName>
        <fullName evidence="7">CRP/FNR family transcriptional regulator</fullName>
    </submittedName>
</protein>
<dbReference type="GO" id="GO:0003677">
    <property type="term" value="F:DNA binding"/>
    <property type="evidence" value="ECO:0007669"/>
    <property type="project" value="UniProtKB-KW"/>
</dbReference>
<evidence type="ECO:0000256" key="1">
    <source>
        <dbReference type="ARBA" id="ARBA00023015"/>
    </source>
</evidence>
<dbReference type="InterPro" id="IPR036390">
    <property type="entry name" value="WH_DNA-bd_sf"/>
</dbReference>
<dbReference type="SMART" id="SM00100">
    <property type="entry name" value="cNMP"/>
    <property type="match status" value="1"/>
</dbReference>
<dbReference type="Pfam" id="PF00027">
    <property type="entry name" value="cNMP_binding"/>
    <property type="match status" value="1"/>
</dbReference>
<dbReference type="SUPFAM" id="SSF51206">
    <property type="entry name" value="cAMP-binding domain-like"/>
    <property type="match status" value="1"/>
</dbReference>
<gene>
    <name evidence="7" type="ORF">F4695_003589</name>
</gene>
<evidence type="ECO:0000313" key="7">
    <source>
        <dbReference type="EMBL" id="MBB6510203.1"/>
    </source>
</evidence>
<dbReference type="PANTHER" id="PTHR24567">
    <property type="entry name" value="CRP FAMILY TRANSCRIPTIONAL REGULATORY PROTEIN"/>
    <property type="match status" value="1"/>
</dbReference>
<dbReference type="Gene3D" id="1.10.10.10">
    <property type="entry name" value="Winged helix-like DNA-binding domain superfamily/Winged helix DNA-binding domain"/>
    <property type="match status" value="1"/>
</dbReference>
<accession>A0A7X0JM94</accession>
<sequence length="219" mass="24056">MAVCAALADEELSELDKIMTSRHLAPNEMLVSEGDPLHRTYSLTAGMLRLSIALPDGRRQITGFLLPGDYLGLADEDVHSSTAEAIGSVQLCSFSTREMHALMERYPKLKDRLHSFTRSALRQARDNQMILGRLAPVEKLASFLLALSARAAEHKLSANPLSLPMSRTDIADYLGLTIETVSRSFTKLRNTGMIRLPDPQTVELIDMSALEAVAGINVH</sequence>
<dbReference type="InterPro" id="IPR014710">
    <property type="entry name" value="RmlC-like_jellyroll"/>
</dbReference>
<dbReference type="EMBL" id="JACHBU010000007">
    <property type="protein sequence ID" value="MBB6510203.1"/>
    <property type="molecule type" value="Genomic_DNA"/>
</dbReference>
<keyword evidence="3" id="KW-0804">Transcription</keyword>
<evidence type="ECO:0000259" key="5">
    <source>
        <dbReference type="PROSITE" id="PS50042"/>
    </source>
</evidence>
<dbReference type="PRINTS" id="PR00034">
    <property type="entry name" value="HTHCRP"/>
</dbReference>
<keyword evidence="1" id="KW-0805">Transcription regulation</keyword>
<evidence type="ECO:0000313" key="8">
    <source>
        <dbReference type="Proteomes" id="UP000585437"/>
    </source>
</evidence>
<dbReference type="PROSITE" id="PS51063">
    <property type="entry name" value="HTH_CRP_2"/>
    <property type="match status" value="1"/>
</dbReference>
<dbReference type="CDD" id="cd00092">
    <property type="entry name" value="HTH_CRP"/>
    <property type="match status" value="1"/>
</dbReference>
<dbReference type="Gene3D" id="2.60.120.10">
    <property type="entry name" value="Jelly Rolls"/>
    <property type="match status" value="1"/>
</dbReference>
<dbReference type="InterPro" id="IPR036388">
    <property type="entry name" value="WH-like_DNA-bd_sf"/>
</dbReference>
<keyword evidence="8" id="KW-1185">Reference proteome</keyword>
<dbReference type="RefSeq" id="WP_082471789.1">
    <property type="nucleotide sequence ID" value="NZ_JACHBU010000007.1"/>
</dbReference>
<dbReference type="InterPro" id="IPR012318">
    <property type="entry name" value="HTH_CRP"/>
</dbReference>
<keyword evidence="2" id="KW-0238">DNA-binding</keyword>
<keyword evidence="4" id="KW-0535">Nitrogen fixation</keyword>
<reference evidence="7 8" key="1">
    <citation type="submission" date="2020-08" db="EMBL/GenBank/DDBJ databases">
        <title>The Agave Microbiome: Exploring the role of microbial communities in plant adaptations to desert environments.</title>
        <authorList>
            <person name="Partida-Martinez L.P."/>
        </authorList>
    </citation>
    <scope>NUCLEOTIDE SEQUENCE [LARGE SCALE GENOMIC DNA]</scope>
    <source>
        <strain evidence="7 8">AS3.12</strain>
    </source>
</reference>
<evidence type="ECO:0000259" key="6">
    <source>
        <dbReference type="PROSITE" id="PS51063"/>
    </source>
</evidence>
<evidence type="ECO:0000256" key="4">
    <source>
        <dbReference type="ARBA" id="ARBA00023231"/>
    </source>
</evidence>
<dbReference type="CDD" id="cd00038">
    <property type="entry name" value="CAP_ED"/>
    <property type="match status" value="1"/>
</dbReference>
<evidence type="ECO:0000256" key="3">
    <source>
        <dbReference type="ARBA" id="ARBA00023163"/>
    </source>
</evidence>
<dbReference type="InterPro" id="IPR050397">
    <property type="entry name" value="Env_Response_Regulators"/>
</dbReference>
<dbReference type="FunFam" id="1.10.10.10:FF:000028">
    <property type="entry name" value="Fumarate/nitrate reduction transcriptional regulator Fnr"/>
    <property type="match status" value="1"/>
</dbReference>
<name>A0A7X0JM94_9HYPH</name>
<dbReference type="GO" id="GO:0005829">
    <property type="term" value="C:cytosol"/>
    <property type="evidence" value="ECO:0007669"/>
    <property type="project" value="TreeGrafter"/>
</dbReference>
<dbReference type="AlphaFoldDB" id="A0A7X0JM94"/>
<proteinExistence type="predicted"/>
<dbReference type="InterPro" id="IPR018335">
    <property type="entry name" value="Tscrpt_reg_HTH_Crp-type_CS"/>
</dbReference>
<dbReference type="PROSITE" id="PS00042">
    <property type="entry name" value="HTH_CRP_1"/>
    <property type="match status" value="1"/>
</dbReference>
<dbReference type="SMART" id="SM00419">
    <property type="entry name" value="HTH_CRP"/>
    <property type="match status" value="1"/>
</dbReference>
<evidence type="ECO:0000256" key="2">
    <source>
        <dbReference type="ARBA" id="ARBA00023125"/>
    </source>
</evidence>
<dbReference type="GO" id="GO:0003700">
    <property type="term" value="F:DNA-binding transcription factor activity"/>
    <property type="evidence" value="ECO:0007669"/>
    <property type="project" value="InterPro"/>
</dbReference>
<dbReference type="InterPro" id="IPR000595">
    <property type="entry name" value="cNMP-bd_dom"/>
</dbReference>
<organism evidence="7 8">
    <name type="scientific">Rhizobium soli</name>
    <dbReference type="NCBI Taxonomy" id="424798"/>
    <lineage>
        <taxon>Bacteria</taxon>
        <taxon>Pseudomonadati</taxon>
        <taxon>Pseudomonadota</taxon>
        <taxon>Alphaproteobacteria</taxon>
        <taxon>Hyphomicrobiales</taxon>
        <taxon>Rhizobiaceae</taxon>
        <taxon>Rhizobium/Agrobacterium group</taxon>
        <taxon>Rhizobium</taxon>
    </lineage>
</organism>
<feature type="domain" description="HTH crp-type" evidence="6">
    <location>
        <begin position="134"/>
        <end position="208"/>
    </location>
</feature>
<dbReference type="Pfam" id="PF13545">
    <property type="entry name" value="HTH_Crp_2"/>
    <property type="match status" value="1"/>
</dbReference>
<dbReference type="InterPro" id="IPR018490">
    <property type="entry name" value="cNMP-bd_dom_sf"/>
</dbReference>
<comment type="caution">
    <text evidence="7">The sequence shown here is derived from an EMBL/GenBank/DDBJ whole genome shotgun (WGS) entry which is preliminary data.</text>
</comment>
<dbReference type="SUPFAM" id="SSF46785">
    <property type="entry name" value="Winged helix' DNA-binding domain"/>
    <property type="match status" value="1"/>
</dbReference>
<dbReference type="PROSITE" id="PS50042">
    <property type="entry name" value="CNMP_BINDING_3"/>
    <property type="match status" value="1"/>
</dbReference>
<dbReference type="Proteomes" id="UP000585437">
    <property type="component" value="Unassembled WGS sequence"/>
</dbReference>
<feature type="domain" description="Cyclic nucleotide-binding" evidence="5">
    <location>
        <begin position="3"/>
        <end position="72"/>
    </location>
</feature>
<dbReference type="PANTHER" id="PTHR24567:SF75">
    <property type="entry name" value="FUMARATE AND NITRATE REDUCTION REGULATORY PROTEIN"/>
    <property type="match status" value="1"/>
</dbReference>